<dbReference type="InterPro" id="IPR036116">
    <property type="entry name" value="FN3_sf"/>
</dbReference>
<reference evidence="3" key="3">
    <citation type="submission" date="2015-02" db="UniProtKB">
        <authorList>
            <consortium name="EnsemblProtists"/>
        </authorList>
    </citation>
    <scope>IDENTIFICATION</scope>
    <source>
        <strain evidence="3">DAOM BR144</strain>
    </source>
</reference>
<dbReference type="InterPro" id="IPR003961">
    <property type="entry name" value="FN3_dom"/>
</dbReference>
<dbReference type="HOGENOM" id="CLU_2077789_0_0_1"/>
<feature type="domain" description="Fibronectin type-III" evidence="2">
    <location>
        <begin position="14"/>
        <end position="122"/>
    </location>
</feature>
<organism evidence="3 4">
    <name type="scientific">Globisporangium ultimum (strain ATCC 200006 / CBS 805.95 / DAOM BR144)</name>
    <name type="common">Pythium ultimum</name>
    <dbReference type="NCBI Taxonomy" id="431595"/>
    <lineage>
        <taxon>Eukaryota</taxon>
        <taxon>Sar</taxon>
        <taxon>Stramenopiles</taxon>
        <taxon>Oomycota</taxon>
        <taxon>Peronosporomycetes</taxon>
        <taxon>Pythiales</taxon>
        <taxon>Pythiaceae</taxon>
        <taxon>Globisporangium</taxon>
    </lineage>
</organism>
<name>K3WLD6_GLOUD</name>
<evidence type="ECO:0000313" key="3">
    <source>
        <dbReference type="EnsemblProtists" id="PYU1_T005778"/>
    </source>
</evidence>
<dbReference type="InParanoid" id="K3WLD6"/>
<reference evidence="4" key="2">
    <citation type="submission" date="2010-04" db="EMBL/GenBank/DDBJ databases">
        <authorList>
            <person name="Buell R."/>
            <person name="Hamilton J."/>
            <person name="Hostetler J."/>
        </authorList>
    </citation>
    <scope>NUCLEOTIDE SEQUENCE [LARGE SCALE GENOMIC DNA]</scope>
    <source>
        <strain evidence="4">DAOM:BR144</strain>
    </source>
</reference>
<keyword evidence="4" id="KW-1185">Reference proteome</keyword>
<evidence type="ECO:0000313" key="4">
    <source>
        <dbReference type="Proteomes" id="UP000019132"/>
    </source>
</evidence>
<dbReference type="eggNOG" id="ENOG502S5FB">
    <property type="taxonomic scope" value="Eukaryota"/>
</dbReference>
<protein>
    <recommendedName>
        <fullName evidence="2">Fibronectin type-III domain-containing protein</fullName>
    </recommendedName>
</protein>
<dbReference type="InterPro" id="IPR013783">
    <property type="entry name" value="Ig-like_fold"/>
</dbReference>
<accession>K3WLD6</accession>
<sequence>MATPSSSSSSLRRRPAPAKLKARTEFSVTLFVPAAVSTATQSAAATWYRFEYREAGAGGPGGASWINAKSIDTKPGAAEVVLDDLNPTSTYEIRIYAVSRDDEGKEQLSEPSEVAAVDTEVPGCGPESSKCVVM</sequence>
<evidence type="ECO:0000256" key="1">
    <source>
        <dbReference type="SAM" id="MobiDB-lite"/>
    </source>
</evidence>
<proteinExistence type="predicted"/>
<dbReference type="SUPFAM" id="SSF49265">
    <property type="entry name" value="Fibronectin type III"/>
    <property type="match status" value="1"/>
</dbReference>
<dbReference type="EMBL" id="GL376573">
    <property type="status" value="NOT_ANNOTATED_CDS"/>
    <property type="molecule type" value="Genomic_DNA"/>
</dbReference>
<dbReference type="PROSITE" id="PS50853">
    <property type="entry name" value="FN3"/>
    <property type="match status" value="1"/>
</dbReference>
<reference evidence="4" key="1">
    <citation type="journal article" date="2010" name="Genome Biol.">
        <title>Genome sequence of the necrotrophic plant pathogen Pythium ultimum reveals original pathogenicity mechanisms and effector repertoire.</title>
        <authorList>
            <person name="Levesque C.A."/>
            <person name="Brouwer H."/>
            <person name="Cano L."/>
            <person name="Hamilton J.P."/>
            <person name="Holt C."/>
            <person name="Huitema E."/>
            <person name="Raffaele S."/>
            <person name="Robideau G.P."/>
            <person name="Thines M."/>
            <person name="Win J."/>
            <person name="Zerillo M.M."/>
            <person name="Beakes G.W."/>
            <person name="Boore J.L."/>
            <person name="Busam D."/>
            <person name="Dumas B."/>
            <person name="Ferriera S."/>
            <person name="Fuerstenberg S.I."/>
            <person name="Gachon C.M."/>
            <person name="Gaulin E."/>
            <person name="Govers F."/>
            <person name="Grenville-Briggs L."/>
            <person name="Horner N."/>
            <person name="Hostetler J."/>
            <person name="Jiang R.H."/>
            <person name="Johnson J."/>
            <person name="Krajaejun T."/>
            <person name="Lin H."/>
            <person name="Meijer H.J."/>
            <person name="Moore B."/>
            <person name="Morris P."/>
            <person name="Phuntmart V."/>
            <person name="Puiu D."/>
            <person name="Shetty J."/>
            <person name="Stajich J.E."/>
            <person name="Tripathy S."/>
            <person name="Wawra S."/>
            <person name="van West P."/>
            <person name="Whitty B.R."/>
            <person name="Coutinho P.M."/>
            <person name="Henrissat B."/>
            <person name="Martin F."/>
            <person name="Thomas P.D."/>
            <person name="Tyler B.M."/>
            <person name="De Vries R.P."/>
            <person name="Kamoun S."/>
            <person name="Yandell M."/>
            <person name="Tisserat N."/>
            <person name="Buell C.R."/>
        </authorList>
    </citation>
    <scope>NUCLEOTIDE SEQUENCE</scope>
    <source>
        <strain evidence="4">DAOM:BR144</strain>
    </source>
</reference>
<dbReference type="AlphaFoldDB" id="K3WLD6"/>
<dbReference type="OMA" id="SSWYRYE"/>
<dbReference type="CDD" id="cd00063">
    <property type="entry name" value="FN3"/>
    <property type="match status" value="1"/>
</dbReference>
<feature type="region of interest" description="Disordered" evidence="1">
    <location>
        <begin position="102"/>
        <end position="121"/>
    </location>
</feature>
<dbReference type="EnsemblProtists" id="PYU1_T005778">
    <property type="protein sequence ID" value="PYU1_T005778"/>
    <property type="gene ID" value="PYU1_G005767"/>
</dbReference>
<dbReference type="Proteomes" id="UP000019132">
    <property type="component" value="Unassembled WGS sequence"/>
</dbReference>
<dbReference type="Pfam" id="PF00041">
    <property type="entry name" value="fn3"/>
    <property type="match status" value="1"/>
</dbReference>
<dbReference type="VEuPathDB" id="FungiDB:PYU1_G005767"/>
<dbReference type="Gene3D" id="2.60.40.10">
    <property type="entry name" value="Immunoglobulins"/>
    <property type="match status" value="1"/>
</dbReference>
<evidence type="ECO:0000259" key="2">
    <source>
        <dbReference type="PROSITE" id="PS50853"/>
    </source>
</evidence>